<dbReference type="SMART" id="SM00248">
    <property type="entry name" value="ANK"/>
    <property type="match status" value="4"/>
</dbReference>
<dbReference type="Gene3D" id="1.10.510.10">
    <property type="entry name" value="Transferase(Phosphotransferase) domain 1"/>
    <property type="match status" value="1"/>
</dbReference>
<dbReference type="PROSITE" id="PS50088">
    <property type="entry name" value="ANK_REPEAT"/>
    <property type="match status" value="2"/>
</dbReference>
<dbReference type="PROSITE" id="PS00108">
    <property type="entry name" value="PROTEIN_KINASE_ST"/>
    <property type="match status" value="1"/>
</dbReference>
<dbReference type="OrthoDB" id="5986190at2759"/>
<dbReference type="Gene3D" id="1.25.40.20">
    <property type="entry name" value="Ankyrin repeat-containing domain"/>
    <property type="match status" value="3"/>
</dbReference>
<proteinExistence type="inferred from homology"/>
<dbReference type="PROSITE" id="PS50011">
    <property type="entry name" value="PROTEIN_KINASE_DOM"/>
    <property type="match status" value="1"/>
</dbReference>
<keyword evidence="5" id="KW-1185">Reference proteome</keyword>
<dbReference type="InterPro" id="IPR011009">
    <property type="entry name" value="Kinase-like_dom_sf"/>
</dbReference>
<evidence type="ECO:0000313" key="5">
    <source>
        <dbReference type="Proteomes" id="UP000738349"/>
    </source>
</evidence>
<dbReference type="InterPro" id="IPR008271">
    <property type="entry name" value="Ser/Thr_kinase_AS"/>
</dbReference>
<dbReference type="Pfam" id="PF00069">
    <property type="entry name" value="Pkinase"/>
    <property type="match status" value="1"/>
</dbReference>
<comment type="similarity">
    <text evidence="1">Belongs to the protein kinase superfamily. TKL Ser/Thr protein kinase family.</text>
</comment>
<dbReference type="Pfam" id="PF00023">
    <property type="entry name" value="Ank"/>
    <property type="match status" value="2"/>
</dbReference>
<dbReference type="EMBL" id="JAGMUV010000008">
    <property type="protein sequence ID" value="KAH7146143.1"/>
    <property type="molecule type" value="Genomic_DNA"/>
</dbReference>
<dbReference type="PANTHER" id="PTHR44329">
    <property type="entry name" value="SERINE/THREONINE-PROTEIN KINASE TNNI3K-RELATED"/>
    <property type="match status" value="1"/>
</dbReference>
<keyword evidence="2" id="KW-0040">ANK repeat</keyword>
<reference evidence="4" key="1">
    <citation type="journal article" date="2021" name="Nat. Commun.">
        <title>Genetic determinants of endophytism in the Arabidopsis root mycobiome.</title>
        <authorList>
            <person name="Mesny F."/>
            <person name="Miyauchi S."/>
            <person name="Thiergart T."/>
            <person name="Pickel B."/>
            <person name="Atanasova L."/>
            <person name="Karlsson M."/>
            <person name="Huettel B."/>
            <person name="Barry K.W."/>
            <person name="Haridas S."/>
            <person name="Chen C."/>
            <person name="Bauer D."/>
            <person name="Andreopoulos W."/>
            <person name="Pangilinan J."/>
            <person name="LaButti K."/>
            <person name="Riley R."/>
            <person name="Lipzen A."/>
            <person name="Clum A."/>
            <person name="Drula E."/>
            <person name="Henrissat B."/>
            <person name="Kohler A."/>
            <person name="Grigoriev I.V."/>
            <person name="Martin F.M."/>
            <person name="Hacquard S."/>
        </authorList>
    </citation>
    <scope>NUCLEOTIDE SEQUENCE</scope>
    <source>
        <strain evidence="4">MPI-CAGE-AT-0147</strain>
    </source>
</reference>
<evidence type="ECO:0000256" key="2">
    <source>
        <dbReference type="PROSITE-ProRule" id="PRU00023"/>
    </source>
</evidence>
<dbReference type="InterPro" id="IPR002110">
    <property type="entry name" value="Ankyrin_rpt"/>
</dbReference>
<feature type="domain" description="Protein kinase" evidence="3">
    <location>
        <begin position="69"/>
        <end position="451"/>
    </location>
</feature>
<gene>
    <name evidence="4" type="ORF">EDB81DRAFT_721027</name>
</gene>
<sequence length="1167" mass="128300">MDSHEKTSPVEEITAAVQSTSLSTASFTPDTTKSLAKLPTLDALELLCPLAVLAVCAHAWQPKSSDVLARSFAALAEGTYGRVSVGFLPKKLLSPSLSTLSGRTSIFPGDFELVTVKAPKLMDTWKSQDVLGDSEAPTIPFRNMLSELAFLSAPRLLYHENIVDLLGYFWEPSGGSVSKEARLAPTLVLEFADQGSLRTFMDYGTAISPSEKLGLCLDICRALQTLHHELAVLGKPVGLFHGDLKPENILIFKNADESGYTAKLCDLGSCLRYEHDQSFLLNSAGPGTPAWMAPELSSLGGMEEKVIRPAACDAYSFGLLVAYMFLEKDLFRIRPVAEFLLQNWVTPSNGKFSPTSVQDILDASDKIAEANIRTNLQRMIHSHPSKLQDSILDEISTLTLSERERGIVRTLVEQTVRVNSDERLADFAVLTTILGGDPGQTRSRTPIQPVLDTFANPGYFTYLTGRKWAMAMINSIGTMPWEFRLWLGGHLEAAFEHLLHHGGAESRVAQSYIATLRGLLSFCPPAVAAEANEGISWLLKAADLGDLNCALLADRLAGACNIPLNSPACSAMIHQAAQDGSIIAQTMLQCLPPDQEAMTDAEQEFHSRLLERFATETVWPQHSLAFVRSTKALDNLIANFVDQGWDLDAESRVGIDAVNGGYLTYSATEPGTALLWAVQMNNTAAVAALVHAGASPYGDTGSPRKTAWFVAVEARLLPIIEILVEFCPCNDEEARRNSTHEALFSGLPRAFLNCGTAYVERTFDMFQYLFSHNLLSREQAYKSTTALCAGDPRLLQKLLEDDYPAHRDETLLRSVLVNAVQTSDSDATILIVPLIRKLQSTDPFDMYLLHQAVISTGRRSLEICLSLLEHVHSNFCINARYSMLGATAEIPAILSCTQGATLLHWAFSHGNIDHAIELLRRGADPAVAYVDPTNPAKGTINAFAQLLIPQTHYNYLALCRFLKSHYVKQENPIFVLDQAIMNPETNHSILHLLCGDEDTRLHNSPHRMAYLQELLRHLRGLSSHRSRILKLLNLQMLHDGEKGMTALHLAADSGFHDAVKSLVAAGADAMFRIAADPAIGHPGVTALHVVDMRDVTVWDEQWDIREGVLRRGGVPWLSKTSPVAKKLRAEYENRTHATMRELEAVLKKIPAGRDLLAKRAAFAKEHN</sequence>
<protein>
    <recommendedName>
        <fullName evidence="3">Protein kinase domain-containing protein</fullName>
    </recommendedName>
</protein>
<evidence type="ECO:0000313" key="4">
    <source>
        <dbReference type="EMBL" id="KAH7146143.1"/>
    </source>
</evidence>
<dbReference type="SUPFAM" id="SSF56112">
    <property type="entry name" value="Protein kinase-like (PK-like)"/>
    <property type="match status" value="1"/>
</dbReference>
<evidence type="ECO:0000256" key="1">
    <source>
        <dbReference type="ARBA" id="ARBA00005843"/>
    </source>
</evidence>
<dbReference type="Proteomes" id="UP000738349">
    <property type="component" value="Unassembled WGS sequence"/>
</dbReference>
<dbReference type="PANTHER" id="PTHR44329:SF214">
    <property type="entry name" value="PROTEIN KINASE DOMAIN-CONTAINING PROTEIN"/>
    <property type="match status" value="1"/>
</dbReference>
<dbReference type="InterPro" id="IPR000719">
    <property type="entry name" value="Prot_kinase_dom"/>
</dbReference>
<dbReference type="PROSITE" id="PS50297">
    <property type="entry name" value="ANK_REP_REGION"/>
    <property type="match status" value="2"/>
</dbReference>
<feature type="repeat" description="ANK" evidence="2">
    <location>
        <begin position="1042"/>
        <end position="1068"/>
    </location>
</feature>
<comment type="caution">
    <text evidence="4">The sequence shown here is derived from an EMBL/GenBank/DDBJ whole genome shotgun (WGS) entry which is preliminary data.</text>
</comment>
<dbReference type="InterPro" id="IPR051681">
    <property type="entry name" value="Ser/Thr_Kinases-Pseudokinases"/>
</dbReference>
<organism evidence="4 5">
    <name type="scientific">Dactylonectria macrodidyma</name>
    <dbReference type="NCBI Taxonomy" id="307937"/>
    <lineage>
        <taxon>Eukaryota</taxon>
        <taxon>Fungi</taxon>
        <taxon>Dikarya</taxon>
        <taxon>Ascomycota</taxon>
        <taxon>Pezizomycotina</taxon>
        <taxon>Sordariomycetes</taxon>
        <taxon>Hypocreomycetidae</taxon>
        <taxon>Hypocreales</taxon>
        <taxon>Nectriaceae</taxon>
        <taxon>Dactylonectria</taxon>
    </lineage>
</organism>
<dbReference type="SMART" id="SM00220">
    <property type="entry name" value="S_TKc"/>
    <property type="match status" value="1"/>
</dbReference>
<dbReference type="GO" id="GO:0004674">
    <property type="term" value="F:protein serine/threonine kinase activity"/>
    <property type="evidence" value="ECO:0007669"/>
    <property type="project" value="TreeGrafter"/>
</dbReference>
<evidence type="ECO:0000259" key="3">
    <source>
        <dbReference type="PROSITE" id="PS50011"/>
    </source>
</evidence>
<dbReference type="CDD" id="cd00180">
    <property type="entry name" value="PKc"/>
    <property type="match status" value="1"/>
</dbReference>
<name>A0A9P9EWX6_9HYPO</name>
<dbReference type="GO" id="GO:0005524">
    <property type="term" value="F:ATP binding"/>
    <property type="evidence" value="ECO:0007669"/>
    <property type="project" value="InterPro"/>
</dbReference>
<feature type="repeat" description="ANK" evidence="2">
    <location>
        <begin position="898"/>
        <end position="924"/>
    </location>
</feature>
<accession>A0A9P9EWX6</accession>
<dbReference type="InterPro" id="IPR036770">
    <property type="entry name" value="Ankyrin_rpt-contain_sf"/>
</dbReference>
<dbReference type="AlphaFoldDB" id="A0A9P9EWX6"/>
<dbReference type="SUPFAM" id="SSF48403">
    <property type="entry name" value="Ankyrin repeat"/>
    <property type="match status" value="1"/>
</dbReference>